<reference evidence="4" key="2">
    <citation type="submission" date="2020-09" db="EMBL/GenBank/DDBJ databases">
        <authorList>
            <person name="Sun Q."/>
            <person name="Zhou Y."/>
        </authorList>
    </citation>
    <scope>NUCLEOTIDE SEQUENCE</scope>
    <source>
        <strain evidence="4">CGMCC 1.14988</strain>
    </source>
</reference>
<dbReference type="Pfam" id="PF22725">
    <property type="entry name" value="GFO_IDH_MocA_C3"/>
    <property type="match status" value="1"/>
</dbReference>
<dbReference type="SUPFAM" id="SSF55347">
    <property type="entry name" value="Glyceraldehyde-3-phosphate dehydrogenase-like, C-terminal domain"/>
    <property type="match status" value="1"/>
</dbReference>
<name>A0A8J3ADA7_9ACTN</name>
<dbReference type="Proteomes" id="UP000650511">
    <property type="component" value="Unassembled WGS sequence"/>
</dbReference>
<dbReference type="Gene3D" id="3.40.50.720">
    <property type="entry name" value="NAD(P)-binding Rossmann-like Domain"/>
    <property type="match status" value="1"/>
</dbReference>
<dbReference type="InterPro" id="IPR050463">
    <property type="entry name" value="Gfo/Idh/MocA_oxidrdct_glycsds"/>
</dbReference>
<dbReference type="GO" id="GO:0000166">
    <property type="term" value="F:nucleotide binding"/>
    <property type="evidence" value="ECO:0007669"/>
    <property type="project" value="InterPro"/>
</dbReference>
<dbReference type="PANTHER" id="PTHR43818:SF11">
    <property type="entry name" value="BCDNA.GH03377"/>
    <property type="match status" value="1"/>
</dbReference>
<protein>
    <submittedName>
        <fullName evidence="4">Oxidoreductase</fullName>
    </submittedName>
</protein>
<accession>A0A8J3ADA7</accession>
<evidence type="ECO:0000313" key="5">
    <source>
        <dbReference type="Proteomes" id="UP000650511"/>
    </source>
</evidence>
<evidence type="ECO:0000256" key="1">
    <source>
        <dbReference type="ARBA" id="ARBA00023002"/>
    </source>
</evidence>
<reference evidence="4" key="1">
    <citation type="journal article" date="2014" name="Int. J. Syst. Evol. Microbiol.">
        <title>Complete genome sequence of Corynebacterium casei LMG S-19264T (=DSM 44701T), isolated from a smear-ripened cheese.</title>
        <authorList>
            <consortium name="US DOE Joint Genome Institute (JGI-PGF)"/>
            <person name="Walter F."/>
            <person name="Albersmeier A."/>
            <person name="Kalinowski J."/>
            <person name="Ruckert C."/>
        </authorList>
    </citation>
    <scope>NUCLEOTIDE SEQUENCE</scope>
    <source>
        <strain evidence="4">CGMCC 1.14988</strain>
    </source>
</reference>
<dbReference type="AlphaFoldDB" id="A0A8J3ADA7"/>
<organism evidence="4 5">
    <name type="scientific">Egicoccus halophilus</name>
    <dbReference type="NCBI Taxonomy" id="1670830"/>
    <lineage>
        <taxon>Bacteria</taxon>
        <taxon>Bacillati</taxon>
        <taxon>Actinomycetota</taxon>
        <taxon>Nitriliruptoria</taxon>
        <taxon>Egicoccales</taxon>
        <taxon>Egicoccaceae</taxon>
        <taxon>Egicoccus</taxon>
    </lineage>
</organism>
<dbReference type="Gene3D" id="3.30.360.10">
    <property type="entry name" value="Dihydrodipicolinate Reductase, domain 2"/>
    <property type="match status" value="1"/>
</dbReference>
<dbReference type="GO" id="GO:0016491">
    <property type="term" value="F:oxidoreductase activity"/>
    <property type="evidence" value="ECO:0007669"/>
    <property type="project" value="UniProtKB-KW"/>
</dbReference>
<feature type="domain" description="GFO/IDH/MocA-like oxidoreductase" evidence="3">
    <location>
        <begin position="139"/>
        <end position="283"/>
    </location>
</feature>
<dbReference type="InterPro" id="IPR000683">
    <property type="entry name" value="Gfo/Idh/MocA-like_OxRdtase_N"/>
</dbReference>
<comment type="caution">
    <text evidence="4">The sequence shown here is derived from an EMBL/GenBank/DDBJ whole genome shotgun (WGS) entry which is preliminary data.</text>
</comment>
<evidence type="ECO:0000259" key="3">
    <source>
        <dbReference type="Pfam" id="PF22725"/>
    </source>
</evidence>
<dbReference type="InterPro" id="IPR036291">
    <property type="entry name" value="NAD(P)-bd_dom_sf"/>
</dbReference>
<dbReference type="EMBL" id="BMHA01000015">
    <property type="protein sequence ID" value="GGI09413.1"/>
    <property type="molecule type" value="Genomic_DNA"/>
</dbReference>
<gene>
    <name evidence="4" type="ORF">GCM10011354_33950</name>
</gene>
<evidence type="ECO:0000259" key="2">
    <source>
        <dbReference type="Pfam" id="PF01408"/>
    </source>
</evidence>
<keyword evidence="1" id="KW-0560">Oxidoreductase</keyword>
<keyword evidence="5" id="KW-1185">Reference proteome</keyword>
<proteinExistence type="predicted"/>
<dbReference type="PANTHER" id="PTHR43818">
    <property type="entry name" value="BCDNA.GH03377"/>
    <property type="match status" value="1"/>
</dbReference>
<dbReference type="Pfam" id="PF01408">
    <property type="entry name" value="GFO_IDH_MocA"/>
    <property type="match status" value="1"/>
</dbReference>
<feature type="domain" description="Gfo/Idh/MocA-like oxidoreductase N-terminal" evidence="2">
    <location>
        <begin position="1"/>
        <end position="119"/>
    </location>
</feature>
<dbReference type="SUPFAM" id="SSF51735">
    <property type="entry name" value="NAD(P)-binding Rossmann-fold domains"/>
    <property type="match status" value="1"/>
</dbReference>
<sequence length="384" mass="41462">MRVAMIGHAFMGAAHSQAWRTAPRMFDLPLAPEMTVLVGRDEQRAQQAADQLGWADTETDWRRAVERDDVDLVDICTPGDTHCDIAVAALEAGKHVLCEKPLANTVEEAERMVAAAERAAADGVRTMVGFTYRRVPAVALARQLVRDGRLGEIRHVRAQYLQDWIVDPEAPLTWRLQKHLAGSGALGDIGAHAIDLAQHVLGDVLTELTGTTTTFVTERPLPPGDHGLDGDADTGRGPVTVDDAAAFVGRFAGGALGVFEATRFATGRKNALRLEVNGSQGSLAFDFEDMNVLEFLDATEAATTAGFRRILVTEEEHPWVEGWWPPGHGLGYEHGFSHQVVDLVTAIAEGRDPAPTFADGLQVQRVLAAVEASADSGRWAQVEA</sequence>
<evidence type="ECO:0000313" key="4">
    <source>
        <dbReference type="EMBL" id="GGI09413.1"/>
    </source>
</evidence>
<dbReference type="InterPro" id="IPR055170">
    <property type="entry name" value="GFO_IDH_MocA-like_dom"/>
</dbReference>